<evidence type="ECO:0000256" key="1">
    <source>
        <dbReference type="SAM" id="Phobius"/>
    </source>
</evidence>
<evidence type="ECO:0000313" key="2">
    <source>
        <dbReference type="EMBL" id="MXR39928.1"/>
    </source>
</evidence>
<feature type="transmembrane region" description="Helical" evidence="1">
    <location>
        <begin position="108"/>
        <end position="126"/>
    </location>
</feature>
<keyword evidence="1" id="KW-1133">Transmembrane helix</keyword>
<gene>
    <name evidence="2" type="ORF">GRX01_00940</name>
</gene>
<protein>
    <recommendedName>
        <fullName evidence="4">VanZ like family protein</fullName>
    </recommendedName>
</protein>
<organism evidence="2 3">
    <name type="scientific">Halobaculum saliterrae</name>
    <dbReference type="NCBI Taxonomy" id="2073113"/>
    <lineage>
        <taxon>Archaea</taxon>
        <taxon>Methanobacteriati</taxon>
        <taxon>Methanobacteriota</taxon>
        <taxon>Stenosarchaea group</taxon>
        <taxon>Halobacteria</taxon>
        <taxon>Halobacteriales</taxon>
        <taxon>Haloferacaceae</taxon>
        <taxon>Halobaculum</taxon>
    </lineage>
</organism>
<keyword evidence="3" id="KW-1185">Reference proteome</keyword>
<accession>A0A6B0SLZ6</accession>
<keyword evidence="1" id="KW-0472">Membrane</keyword>
<sequence>MDTRDRRLAIFAAVTAIVVTSSLVPMPAAPGPAASADPVSPTPGTDKLVHAVGYAAVAYTLGRALPARVRRGADGPSAAVLLGVVAVATAIGAGVEIAQGAVPGRDPSALDGVANAVGAAVGVLLWRRRGGDRPRRRTGDGADDA</sequence>
<keyword evidence="1" id="KW-0812">Transmembrane</keyword>
<dbReference type="EMBL" id="WUUS01000001">
    <property type="protein sequence ID" value="MXR39928.1"/>
    <property type="molecule type" value="Genomic_DNA"/>
</dbReference>
<evidence type="ECO:0008006" key="4">
    <source>
        <dbReference type="Google" id="ProtNLM"/>
    </source>
</evidence>
<dbReference type="Proteomes" id="UP000437065">
    <property type="component" value="Unassembled WGS sequence"/>
</dbReference>
<evidence type="ECO:0000313" key="3">
    <source>
        <dbReference type="Proteomes" id="UP000437065"/>
    </source>
</evidence>
<feature type="transmembrane region" description="Helical" evidence="1">
    <location>
        <begin position="48"/>
        <end position="66"/>
    </location>
</feature>
<name>A0A6B0SLZ6_9EURY</name>
<dbReference type="AlphaFoldDB" id="A0A6B0SLZ6"/>
<comment type="caution">
    <text evidence="2">The sequence shown here is derived from an EMBL/GenBank/DDBJ whole genome shotgun (WGS) entry which is preliminary data.</text>
</comment>
<feature type="transmembrane region" description="Helical" evidence="1">
    <location>
        <begin position="78"/>
        <end position="102"/>
    </location>
</feature>
<reference evidence="2 3" key="1">
    <citation type="submission" date="2019-12" db="EMBL/GenBank/DDBJ databases">
        <title>Isolation and characterization of three novel carbon monoxide-oxidizing members of Halobacteria from salione crusts and soils.</title>
        <authorList>
            <person name="Myers M.R."/>
            <person name="King G.M."/>
        </authorList>
    </citation>
    <scope>NUCLEOTIDE SEQUENCE [LARGE SCALE GENOMIC DNA]</scope>
    <source>
        <strain evidence="2 3">WSA2</strain>
    </source>
</reference>
<dbReference type="RefSeq" id="WP_159662523.1">
    <property type="nucleotide sequence ID" value="NZ_WUUS01000001.1"/>
</dbReference>
<proteinExistence type="predicted"/>